<dbReference type="AlphaFoldDB" id="A0A834TP94"/>
<reference evidence="2" key="1">
    <citation type="submission" date="2020-09" db="EMBL/GenBank/DDBJ databases">
        <title>Genome-Enabled Discovery of Anthraquinone Biosynthesis in Senna tora.</title>
        <authorList>
            <person name="Kang S.-H."/>
            <person name="Pandey R.P."/>
            <person name="Lee C.-M."/>
            <person name="Sim J.-S."/>
            <person name="Jeong J.-T."/>
            <person name="Choi B.-S."/>
            <person name="Jung M."/>
            <person name="Ginzburg D."/>
            <person name="Zhao K."/>
            <person name="Won S.Y."/>
            <person name="Oh T.-J."/>
            <person name="Yu Y."/>
            <person name="Kim N.-H."/>
            <person name="Lee O.R."/>
            <person name="Lee T.-H."/>
            <person name="Bashyal P."/>
            <person name="Kim T.-S."/>
            <person name="Lee W.-H."/>
            <person name="Kawkins C."/>
            <person name="Kim C.-K."/>
            <person name="Kim J.S."/>
            <person name="Ahn B.O."/>
            <person name="Rhee S.Y."/>
            <person name="Sohng J.K."/>
        </authorList>
    </citation>
    <scope>NUCLEOTIDE SEQUENCE</scope>
    <source>
        <tissue evidence="2">Leaf</tissue>
    </source>
</reference>
<dbReference type="InterPro" id="IPR001810">
    <property type="entry name" value="F-box_dom"/>
</dbReference>
<evidence type="ECO:0000313" key="3">
    <source>
        <dbReference type="Proteomes" id="UP000634136"/>
    </source>
</evidence>
<dbReference type="SUPFAM" id="SSF81383">
    <property type="entry name" value="F-box domain"/>
    <property type="match status" value="1"/>
</dbReference>
<dbReference type="InterPro" id="IPR036047">
    <property type="entry name" value="F-box-like_dom_sf"/>
</dbReference>
<sequence>MAESEKIDTRASISRLPSELLLKILSHLPLRQALATSILSNTWKALCSQFLEQNNYRIAYFDDFVLISLRRQKYIRRLKHSSTSSSNPSDLTRWIETAIIQREIDMLDVFLCSCSRKVVPLPSSVFTCSTIVVLKLINVILNESDSDSDSDSISVCLPSLKVLHLKSVSFGSLGTINNLLLSSMNILEDLTLKNISISGQIGVVSCNHKCKSFPKLIRANIESSIFIPLDSVHNVESLKICPIYHRFYGDFRYPDSRTFQNMVSMEKLEGFFIPWIDNPNSIPECLSSHLRTCYIKGFGSKEGSACVIPFAKYIVKNGRVLETMTISCIDQFAKDLINGELLSWQKSSPTCQVNIIGGSSS</sequence>
<organism evidence="2 3">
    <name type="scientific">Senna tora</name>
    <dbReference type="NCBI Taxonomy" id="362788"/>
    <lineage>
        <taxon>Eukaryota</taxon>
        <taxon>Viridiplantae</taxon>
        <taxon>Streptophyta</taxon>
        <taxon>Embryophyta</taxon>
        <taxon>Tracheophyta</taxon>
        <taxon>Spermatophyta</taxon>
        <taxon>Magnoliopsida</taxon>
        <taxon>eudicotyledons</taxon>
        <taxon>Gunneridae</taxon>
        <taxon>Pentapetalae</taxon>
        <taxon>rosids</taxon>
        <taxon>fabids</taxon>
        <taxon>Fabales</taxon>
        <taxon>Fabaceae</taxon>
        <taxon>Caesalpinioideae</taxon>
        <taxon>Cassia clade</taxon>
        <taxon>Senna</taxon>
    </lineage>
</organism>
<protein>
    <submittedName>
        <fullName evidence="2">Putative F-box domain, FBD domain, leucine-rich repeat domain, L domain-containing protein</fullName>
    </submittedName>
</protein>
<dbReference type="Gene3D" id="1.20.1280.50">
    <property type="match status" value="1"/>
</dbReference>
<keyword evidence="3" id="KW-1185">Reference proteome</keyword>
<dbReference type="SMART" id="SM00579">
    <property type="entry name" value="FBD"/>
    <property type="match status" value="1"/>
</dbReference>
<dbReference type="Pfam" id="PF00646">
    <property type="entry name" value="F-box"/>
    <property type="match status" value="1"/>
</dbReference>
<dbReference type="Pfam" id="PF08387">
    <property type="entry name" value="FBD"/>
    <property type="match status" value="1"/>
</dbReference>
<proteinExistence type="predicted"/>
<evidence type="ECO:0000313" key="2">
    <source>
        <dbReference type="EMBL" id="KAF7825893.1"/>
    </source>
</evidence>
<dbReference type="PANTHER" id="PTHR31900">
    <property type="entry name" value="F-BOX/RNI SUPERFAMILY PROTEIN-RELATED"/>
    <property type="match status" value="1"/>
</dbReference>
<evidence type="ECO:0000259" key="1">
    <source>
        <dbReference type="PROSITE" id="PS50181"/>
    </source>
</evidence>
<dbReference type="Proteomes" id="UP000634136">
    <property type="component" value="Unassembled WGS sequence"/>
</dbReference>
<dbReference type="EMBL" id="JAAIUW010000006">
    <property type="protein sequence ID" value="KAF7825893.1"/>
    <property type="molecule type" value="Genomic_DNA"/>
</dbReference>
<comment type="caution">
    <text evidence="2">The sequence shown here is derived from an EMBL/GenBank/DDBJ whole genome shotgun (WGS) entry which is preliminary data.</text>
</comment>
<dbReference type="PANTHER" id="PTHR31900:SF34">
    <property type="entry name" value="EMB|CAB62440.1-RELATED"/>
    <property type="match status" value="1"/>
</dbReference>
<dbReference type="InterPro" id="IPR006566">
    <property type="entry name" value="FBD"/>
</dbReference>
<dbReference type="PROSITE" id="PS50181">
    <property type="entry name" value="FBOX"/>
    <property type="match status" value="1"/>
</dbReference>
<feature type="domain" description="F-box" evidence="1">
    <location>
        <begin position="10"/>
        <end position="59"/>
    </location>
</feature>
<accession>A0A834TP94</accession>
<gene>
    <name evidence="2" type="ORF">G2W53_017057</name>
</gene>
<name>A0A834TP94_9FABA</name>
<dbReference type="OrthoDB" id="1436850at2759"/>
<dbReference type="InterPro" id="IPR050232">
    <property type="entry name" value="FBL13/AtMIF1-like"/>
</dbReference>